<keyword evidence="1" id="KW-0812">Transmembrane</keyword>
<keyword evidence="4" id="KW-1185">Reference proteome</keyword>
<feature type="transmembrane region" description="Helical" evidence="1">
    <location>
        <begin position="77"/>
        <end position="100"/>
    </location>
</feature>
<comment type="caution">
    <text evidence="3">The sequence shown here is derived from an EMBL/GenBank/DDBJ whole genome shotgun (WGS) entry which is preliminary data.</text>
</comment>
<dbReference type="GO" id="GO:0016491">
    <property type="term" value="F:oxidoreductase activity"/>
    <property type="evidence" value="ECO:0007669"/>
    <property type="project" value="InterPro"/>
</dbReference>
<sequence length="415" mass="47710">MFEDSEEFKERKRKPFVPPDVLISSVSLSEIRKAIPPGLHQKSTALGLWYFVRDILCVSCIYYLGSTIDSFTVGLSGFLQLGWISESLIFWTLWAVYWFWQGVAMAGMWCLAHEAGHGTLSDCHRFNTAVGYILHTVLFTPYFGWRSTHHAHHKATSSIERDENYVPYTRSELGLPPIAASHAINYHDVLEETPIYTLGAMLVMQLSGLQLYLLTNIQGSRIYPKGTNHFFPSSPLFKLHEARSIIVSDIGLAFMVYVLWEFSIAVGWGRMLKLYLIPYLVFMITFLHHCDPTLPHYRNKEWTFLRGALATVDRPLMGWIGRFFFHNVSHDHIAHHIFSSIPMSPNSHAMTDNQPEVTKQLKEILGEHYNSDSTNCFRALYRSFTECTFIEDEGDIVFYKNRLGKTGRYTDAEVK</sequence>
<reference evidence="3" key="1">
    <citation type="submission" date="2023-03" db="EMBL/GenBank/DDBJ databases">
        <title>Massive genome expansion in bonnet fungi (Mycena s.s.) driven by repeated elements and novel gene families across ecological guilds.</title>
        <authorList>
            <consortium name="Lawrence Berkeley National Laboratory"/>
            <person name="Harder C.B."/>
            <person name="Miyauchi S."/>
            <person name="Viragh M."/>
            <person name="Kuo A."/>
            <person name="Thoen E."/>
            <person name="Andreopoulos B."/>
            <person name="Lu D."/>
            <person name="Skrede I."/>
            <person name="Drula E."/>
            <person name="Henrissat B."/>
            <person name="Morin E."/>
            <person name="Kohler A."/>
            <person name="Barry K."/>
            <person name="LaButti K."/>
            <person name="Morin E."/>
            <person name="Salamov A."/>
            <person name="Lipzen A."/>
            <person name="Mereny Z."/>
            <person name="Hegedus B."/>
            <person name="Baldrian P."/>
            <person name="Stursova M."/>
            <person name="Weitz H."/>
            <person name="Taylor A."/>
            <person name="Grigoriev I.V."/>
            <person name="Nagy L.G."/>
            <person name="Martin F."/>
            <person name="Kauserud H."/>
        </authorList>
    </citation>
    <scope>NUCLEOTIDE SEQUENCE</scope>
    <source>
        <strain evidence="3">CBHHK067</strain>
    </source>
</reference>
<proteinExistence type="predicted"/>
<dbReference type="InterPro" id="IPR012171">
    <property type="entry name" value="Fatty_acid_desaturase"/>
</dbReference>
<dbReference type="InterPro" id="IPR005804">
    <property type="entry name" value="FA_desaturase_dom"/>
</dbReference>
<feature type="domain" description="Fatty acid desaturase" evidence="2">
    <location>
        <begin position="93"/>
        <end position="344"/>
    </location>
</feature>
<dbReference type="Proteomes" id="UP001221757">
    <property type="component" value="Unassembled WGS sequence"/>
</dbReference>
<accession>A0AAD7DZB0</accession>
<feature type="transmembrane region" description="Helical" evidence="1">
    <location>
        <begin position="195"/>
        <end position="215"/>
    </location>
</feature>
<evidence type="ECO:0000256" key="1">
    <source>
        <dbReference type="SAM" id="Phobius"/>
    </source>
</evidence>
<evidence type="ECO:0000313" key="4">
    <source>
        <dbReference type="Proteomes" id="UP001221757"/>
    </source>
</evidence>
<dbReference type="PANTHER" id="PTHR32100">
    <property type="entry name" value="OMEGA-6 FATTY ACID DESATURASE, CHLOROPLASTIC"/>
    <property type="match status" value="1"/>
</dbReference>
<name>A0AAD7DZB0_MYCRO</name>
<evidence type="ECO:0000259" key="2">
    <source>
        <dbReference type="Pfam" id="PF00487"/>
    </source>
</evidence>
<organism evidence="3 4">
    <name type="scientific">Mycena rosella</name>
    <name type="common">Pink bonnet</name>
    <name type="synonym">Agaricus rosellus</name>
    <dbReference type="NCBI Taxonomy" id="1033263"/>
    <lineage>
        <taxon>Eukaryota</taxon>
        <taxon>Fungi</taxon>
        <taxon>Dikarya</taxon>
        <taxon>Basidiomycota</taxon>
        <taxon>Agaricomycotina</taxon>
        <taxon>Agaricomycetes</taxon>
        <taxon>Agaricomycetidae</taxon>
        <taxon>Agaricales</taxon>
        <taxon>Marasmiineae</taxon>
        <taxon>Mycenaceae</taxon>
        <taxon>Mycena</taxon>
    </lineage>
</organism>
<protein>
    <submittedName>
        <fullName evidence="3">Delta-12 fatty acid desaturase</fullName>
    </submittedName>
</protein>
<gene>
    <name evidence="3" type="ORF">B0H17DRAFT_1157731</name>
</gene>
<keyword evidence="1" id="KW-0472">Membrane</keyword>
<dbReference type="GO" id="GO:0006629">
    <property type="term" value="P:lipid metabolic process"/>
    <property type="evidence" value="ECO:0007669"/>
    <property type="project" value="InterPro"/>
</dbReference>
<dbReference type="AlphaFoldDB" id="A0AAD7DZB0"/>
<evidence type="ECO:0000313" key="3">
    <source>
        <dbReference type="EMBL" id="KAJ7701503.1"/>
    </source>
</evidence>
<dbReference type="EMBL" id="JARKIE010000017">
    <property type="protein sequence ID" value="KAJ7701503.1"/>
    <property type="molecule type" value="Genomic_DNA"/>
</dbReference>
<keyword evidence="1" id="KW-1133">Transmembrane helix</keyword>
<dbReference type="Pfam" id="PF00487">
    <property type="entry name" value="FA_desaturase"/>
    <property type="match status" value="1"/>
</dbReference>